<dbReference type="SUPFAM" id="SSF55874">
    <property type="entry name" value="ATPase domain of HSP90 chaperone/DNA topoisomerase II/histidine kinase"/>
    <property type="match status" value="1"/>
</dbReference>
<name>A0A3G2K8U4_9CAUD</name>
<dbReference type="EMBL" id="MH807820">
    <property type="protein sequence ID" value="AYN55378.1"/>
    <property type="molecule type" value="Genomic_DNA"/>
</dbReference>
<dbReference type="Proteomes" id="UP000274418">
    <property type="component" value="Segment"/>
</dbReference>
<dbReference type="Gene3D" id="3.30.565.10">
    <property type="entry name" value="Histidine kinase-like ATPase, C-terminal domain"/>
    <property type="match status" value="1"/>
</dbReference>
<proteinExistence type="predicted"/>
<accession>A0A3G2K8U4</accession>
<organism evidence="1 2">
    <name type="scientific">Dickeya phage Coodle</name>
    <dbReference type="NCBI Taxonomy" id="2320188"/>
    <lineage>
        <taxon>Viruses</taxon>
        <taxon>Duplodnaviria</taxon>
        <taxon>Heunggongvirae</taxon>
        <taxon>Uroviricota</taxon>
        <taxon>Caudoviricetes</taxon>
        <taxon>Pantevenvirales</taxon>
        <taxon>Ackermannviridae</taxon>
        <taxon>Aglimvirinae</taxon>
        <taxon>Limestonevirus</taxon>
        <taxon>Limestonevirus limestone</taxon>
    </lineage>
</organism>
<sequence>MKMRKSEHFIRSSSSIQGQAFNVKMNDKMFETLFSSLYRYKEAAALRETTCNAIDSHDMRDRMHRMVASHYASLTPPPARHSKYLAPKGTQVVVHLPDDFEPWLEIRDYGIGLPLEKIIGEAIPAQEDEVLLEGNMVVKEDEIPDSAEVIGVPGFYNGSLVFRREDGEIIRSPGLYTTLFHSTKEDDDDQIGAFGLGSKSPFAVSDSFTVESRMEGKLHRFLMYLNAKRIPTVDLITKDLITRDPKPEDTDEFNGMTVKIPVKNARFSAFSDELVRLGRVMRPEHRPVVENASYRFSWENISYEFKVNNTYIQPKGNDNTHYAVMGGVSYPIDLYQLDPDTSSIMSKFPSSYTFFELGSLNVPPSREDLSYDEFTRETLSEEFKETANAILTDKMRDLEIACKRGPLALYMEKAKLSEMFGSGFRKMIEKEYPADKRFHESNYRYPMPVEIERDYDHTAPFNELIKPFSLEIFYDWGESAQLSIREVQNWIESGQHVTVVIEDGVRARNLKIKQLRDTGTIVIVAKPRPLYVSFRNQSKDNPAFKNAQQLHDFFESWIGKEETVVDYLCFADKFMDWLGAVLEPSEVKFMNELTYVTPPVTKDPGLFPFTSSNFDIKQHEELTGDQISDIINKGERIVYIEVSGHECIHQVMGRTLTTAAARGIREALYKHAIHADEDGKPVYIKDMLNIHDRIFLARRKSVPMMKKFPEVFIPIDEILKIMVENNRPMMERHNAIRLLESHRRLHLGSNRLKYGCHLVKQAFGEEEDGRYDQLVNRYNKMLEAVDDILDEQTIRHYQAMSKRNVSLHDVRRFKHFHDTISSLNLNLYTNERDERVFSTEQHMLQVFSRASEVLRIHGFIPFDLLKTPTRNAKKSNRMTAERHRVIRFLKENYKPSALNPIEDSSEYLDAISNSIIRA</sequence>
<evidence type="ECO:0000313" key="1">
    <source>
        <dbReference type="EMBL" id="AYN55378.1"/>
    </source>
</evidence>
<reference evidence="2" key="1">
    <citation type="submission" date="2018-08" db="EMBL/GenBank/DDBJ databases">
        <title>SRE bacteriophages.</title>
        <authorList>
            <person name="Carstens A.B."/>
            <person name="Djurhuus A.M."/>
            <person name="Kot W."/>
            <person name="Hansen L.H."/>
        </authorList>
    </citation>
    <scope>NUCLEOTIDE SEQUENCE [LARGE SCALE GENOMIC DNA]</scope>
</reference>
<evidence type="ECO:0000313" key="2">
    <source>
        <dbReference type="Proteomes" id="UP000274418"/>
    </source>
</evidence>
<protein>
    <submittedName>
        <fullName evidence="1">RIIA protein</fullName>
    </submittedName>
</protein>
<dbReference type="InterPro" id="IPR036890">
    <property type="entry name" value="HATPase_C_sf"/>
</dbReference>